<dbReference type="Proteomes" id="UP000777935">
    <property type="component" value="Unassembled WGS sequence"/>
</dbReference>
<evidence type="ECO:0000313" key="4">
    <source>
        <dbReference type="EMBL" id="NSX53782.1"/>
    </source>
</evidence>
<proteinExistence type="predicted"/>
<keyword evidence="5" id="KW-1185">Reference proteome</keyword>
<dbReference type="InterPro" id="IPR037401">
    <property type="entry name" value="SnoaL-like"/>
</dbReference>
<evidence type="ECO:0000313" key="5">
    <source>
        <dbReference type="Proteomes" id="UP000777935"/>
    </source>
</evidence>
<sequence>MVLRLITILLIVLAAPLSAQNTDEAIHNEIRAMKDRTIAALDARDVDALMNELSDNVYFTAMNNEAVHGKPAAREYYDRMMAGADSVVTDMAVTFDPDVLSALYVDGNSAVSTGFSKASFKMRGGLEFDVPLRWTAALARIDGEWKITGMHFSSDIFNNPISGEIMKYLWLFLTIAAVIGLLIGFLLGRKRRRT</sequence>
<keyword evidence="1" id="KW-0812">Transmembrane</keyword>
<dbReference type="RefSeq" id="WP_174135085.1">
    <property type="nucleotide sequence ID" value="NZ_JABUFE010000001.1"/>
</dbReference>
<organism evidence="4 5">
    <name type="scientific">Parasulfitobacter algicola</name>
    <dbReference type="NCBI Taxonomy" id="2614809"/>
    <lineage>
        <taxon>Bacteria</taxon>
        <taxon>Pseudomonadati</taxon>
        <taxon>Pseudomonadota</taxon>
        <taxon>Alphaproteobacteria</taxon>
        <taxon>Rhodobacterales</taxon>
        <taxon>Roseobacteraceae</taxon>
        <taxon>Parasulfitobacter</taxon>
    </lineage>
</organism>
<protein>
    <submittedName>
        <fullName evidence="4">Nuclear transport factor 2 family protein</fullName>
    </submittedName>
</protein>
<feature type="signal peptide" evidence="2">
    <location>
        <begin position="1"/>
        <end position="19"/>
    </location>
</feature>
<feature type="domain" description="SnoaL-like" evidence="3">
    <location>
        <begin position="30"/>
        <end position="153"/>
    </location>
</feature>
<dbReference type="EMBL" id="JABUFE010000001">
    <property type="protein sequence ID" value="NSX53782.1"/>
    <property type="molecule type" value="Genomic_DNA"/>
</dbReference>
<dbReference type="Gene3D" id="3.10.450.50">
    <property type="match status" value="1"/>
</dbReference>
<name>A0ABX2ISK8_9RHOB</name>
<evidence type="ECO:0000259" key="3">
    <source>
        <dbReference type="Pfam" id="PF13474"/>
    </source>
</evidence>
<evidence type="ECO:0000256" key="1">
    <source>
        <dbReference type="SAM" id="Phobius"/>
    </source>
</evidence>
<keyword evidence="1" id="KW-1133">Transmembrane helix</keyword>
<feature type="transmembrane region" description="Helical" evidence="1">
    <location>
        <begin position="168"/>
        <end position="188"/>
    </location>
</feature>
<dbReference type="InterPro" id="IPR032710">
    <property type="entry name" value="NTF2-like_dom_sf"/>
</dbReference>
<reference evidence="4 5" key="1">
    <citation type="submission" date="2020-06" db="EMBL/GenBank/DDBJ databases">
        <title>Sulfitobacter algicola sp. nov., isolated from green algae.</title>
        <authorList>
            <person name="Wang C."/>
        </authorList>
    </citation>
    <scope>NUCLEOTIDE SEQUENCE [LARGE SCALE GENOMIC DNA]</scope>
    <source>
        <strain evidence="4 5">1151</strain>
    </source>
</reference>
<feature type="chain" id="PRO_5047190453" evidence="2">
    <location>
        <begin position="20"/>
        <end position="194"/>
    </location>
</feature>
<comment type="caution">
    <text evidence="4">The sequence shown here is derived from an EMBL/GenBank/DDBJ whole genome shotgun (WGS) entry which is preliminary data.</text>
</comment>
<dbReference type="SUPFAM" id="SSF54427">
    <property type="entry name" value="NTF2-like"/>
    <property type="match status" value="1"/>
</dbReference>
<dbReference type="Pfam" id="PF13474">
    <property type="entry name" value="SnoaL_3"/>
    <property type="match status" value="1"/>
</dbReference>
<keyword evidence="2" id="KW-0732">Signal</keyword>
<keyword evidence="1" id="KW-0472">Membrane</keyword>
<gene>
    <name evidence="4" type="ORF">HRQ87_03110</name>
</gene>
<evidence type="ECO:0000256" key="2">
    <source>
        <dbReference type="SAM" id="SignalP"/>
    </source>
</evidence>
<accession>A0ABX2ISK8</accession>